<accession>A0A061H0Z5</accession>
<dbReference type="GeneID" id="19320403"/>
<dbReference type="Proteomes" id="UP000053664">
    <property type="component" value="Unassembled WGS sequence"/>
</dbReference>
<feature type="compositionally biased region" description="Low complexity" evidence="5">
    <location>
        <begin position="420"/>
        <end position="440"/>
    </location>
</feature>
<dbReference type="RefSeq" id="XP_007882057.1">
    <property type="nucleotide sequence ID" value="XM_007883866.1"/>
</dbReference>
<evidence type="ECO:0000256" key="5">
    <source>
        <dbReference type="SAM" id="MobiDB-lite"/>
    </source>
</evidence>
<feature type="region of interest" description="Disordered" evidence="5">
    <location>
        <begin position="509"/>
        <end position="587"/>
    </location>
</feature>
<keyword evidence="3" id="KW-0539">Nucleus</keyword>
<dbReference type="GO" id="GO:0000479">
    <property type="term" value="P:endonucleolytic cleavage of tricistronic rRNA transcript (SSU-rRNA, 5.8S rRNA, LSU-rRNA)"/>
    <property type="evidence" value="ECO:0007669"/>
    <property type="project" value="TreeGrafter"/>
</dbReference>
<dbReference type="InterPro" id="IPR039761">
    <property type="entry name" value="Bms1/Tsr1"/>
</dbReference>
<dbReference type="GO" id="GO:0005525">
    <property type="term" value="F:GTP binding"/>
    <property type="evidence" value="ECO:0007669"/>
    <property type="project" value="TreeGrafter"/>
</dbReference>
<dbReference type="GO" id="GO:0034511">
    <property type="term" value="F:U3 snoRNA binding"/>
    <property type="evidence" value="ECO:0007669"/>
    <property type="project" value="TreeGrafter"/>
</dbReference>
<reference evidence="7 8" key="1">
    <citation type="journal article" date="2013" name="Plant Cell">
        <title>The transition from a phytopathogenic smut ancestor to an anamorphic biocontrol agent deciphered by comparative whole-genome analysis.</title>
        <authorList>
            <person name="Lefebvre F."/>
            <person name="Joly D.L."/>
            <person name="Labbe C."/>
            <person name="Teichmann B."/>
            <person name="Linning R."/>
            <person name="Belzile F."/>
            <person name="Bakkeren G."/>
            <person name="Belanger R.R."/>
        </authorList>
    </citation>
    <scope>NUCLEOTIDE SEQUENCE [LARGE SCALE GENOMIC DNA]</scope>
    <source>
        <strain evidence="7 8">PF-1</strain>
    </source>
</reference>
<feature type="compositionally biased region" description="Polar residues" evidence="5">
    <location>
        <begin position="45"/>
        <end position="63"/>
    </location>
</feature>
<proteinExistence type="inferred from homology"/>
<dbReference type="SMART" id="SM00785">
    <property type="entry name" value="AARP2CN"/>
    <property type="match status" value="1"/>
</dbReference>
<protein>
    <recommendedName>
        <fullName evidence="6">Bms1-type G domain-containing protein</fullName>
    </recommendedName>
</protein>
<dbReference type="eggNOG" id="KOG1980">
    <property type="taxonomic scope" value="Eukaryota"/>
</dbReference>
<dbReference type="KEGG" id="pfp:PFL1_06325"/>
<evidence type="ECO:0000256" key="3">
    <source>
        <dbReference type="ARBA" id="ARBA00023242"/>
    </source>
</evidence>
<dbReference type="SMART" id="SM01362">
    <property type="entry name" value="DUF663"/>
    <property type="match status" value="1"/>
</dbReference>
<sequence length="1018" mass="109507">MSHHHRASTLRQSNKPFKSRHSSKSALKEQSKGRAASAQDGGASRASSHKSSPLLSAAGNESGSRQHRKNLAKQAQNAKRAALVQSNRVFTASAPGAPASAAALDAAGGLAKGFAGAGGGAPRICAVVDLTEDGDAWDAVRRIEHEGDEGGVKPVDGRSVADALQAQLPFCELEALRFRQTIQFLPLPYGALYPILDACKCADFVLFILSASTSIEPGSWGELCLRTLQAQGLPTSLFAVPTLLPDGASGVGGSKKAGPTQKAANEARKSLLSFARYFAPDADKVHALDDKAERGALLRTLATSTPKRVAWRDFRAWTVSEGAEWVPSGNGDVADAAAAATATATTSASNGGGTDMIAEPRGTLKVQGWVRGAPLSANRLVHIPDFGDFEVERIAYAPPPNARTRRTKSSAVNSKKKAKQQQQQQQQNGSSAAAVAAASDDMADADMADETDAVSTAGTEAALVAGDVLDERDTDYADDLVSENEADDMENEQTWPTEEEMAAGEAFAQQAANGEMPPPPALPGTTPKAIQKKGGAKDAADDPKFRAAWIIESDGESDLSGDDDDDDDDDDDMVDGSGDEAVNEAVDDYEAAKAAMMANAAGGSSSAMASDAMSEMPFEDLDDEEAEAEYQAYQEQRKKERDARDDAEFPDEVDTPGDVPARTRFARYRGLKSFRTSPWDPYEDLPRDYARIFQFDDFHKTRRRVEASALLDGVEPGFRVEVWIRDVPRSAALRARAKGLEAELAAAATATATTNGKAGVVPFVLFGLLRHEHKKSVINFTVTRNTEYEEPVKSKDSLVLCLGPRRLRVNPIFSQHTRGGGKGVNNVHKFERFLRHGVSASVGTVYGPITFGGSTAPAVLLRERVEDGETGWDQRGVGARQMPHLVGFGNLIDAGPTRINAKRIVLSGHPYKVHKKTATIRFMFFNPEDVHYFAPIALSTKLGRTGHIVESLGTHGYFKAHFDGPISQMDTILLTLYKRVFPKWARPYRDSQDEMPVPVDEVERLQALRDTDADAMEA</sequence>
<evidence type="ECO:0000313" key="8">
    <source>
        <dbReference type="Proteomes" id="UP000053664"/>
    </source>
</evidence>
<feature type="region of interest" description="Disordered" evidence="5">
    <location>
        <begin position="625"/>
        <end position="660"/>
    </location>
</feature>
<dbReference type="PANTHER" id="PTHR12858:SF1">
    <property type="entry name" value="PRE-RRNA-PROCESSING PROTEIN TSR1 HOMOLOG"/>
    <property type="match status" value="1"/>
</dbReference>
<evidence type="ECO:0000256" key="1">
    <source>
        <dbReference type="ARBA" id="ARBA00004604"/>
    </source>
</evidence>
<evidence type="ECO:0000256" key="4">
    <source>
        <dbReference type="ARBA" id="ARBA00038288"/>
    </source>
</evidence>
<comment type="similarity">
    <text evidence="4">Belongs to the TRAFAC class translation factor GTPase superfamily. Bms1-like GTPase family. TSR1 subfamily.</text>
</comment>
<dbReference type="InterPro" id="IPR007034">
    <property type="entry name" value="BMS1_TSR1_C"/>
</dbReference>
<dbReference type="PANTHER" id="PTHR12858">
    <property type="entry name" value="RIBOSOME BIOGENESIS PROTEIN"/>
    <property type="match status" value="1"/>
</dbReference>
<dbReference type="Pfam" id="PF22298">
    <property type="entry name" value="Tsr1_G-like"/>
    <property type="match status" value="1"/>
</dbReference>
<feature type="compositionally biased region" description="Basic and acidic residues" evidence="5">
    <location>
        <begin position="635"/>
        <end position="647"/>
    </location>
</feature>
<feature type="domain" description="Bms1-type G" evidence="6">
    <location>
        <begin position="121"/>
        <end position="307"/>
    </location>
</feature>
<feature type="compositionally biased region" description="Basic residues" evidence="5">
    <location>
        <begin position="403"/>
        <end position="419"/>
    </location>
</feature>
<comment type="subcellular location">
    <subcellularLocation>
        <location evidence="1">Nucleus</location>
        <location evidence="1">Nucleolus</location>
    </subcellularLocation>
</comment>
<dbReference type="AlphaFoldDB" id="A0A061H0Z5"/>
<feature type="compositionally biased region" description="Basic and acidic residues" evidence="5">
    <location>
        <begin position="535"/>
        <end position="545"/>
    </location>
</feature>
<feature type="compositionally biased region" description="Acidic residues" evidence="5">
    <location>
        <begin position="553"/>
        <end position="587"/>
    </location>
</feature>
<evidence type="ECO:0000259" key="6">
    <source>
        <dbReference type="PROSITE" id="PS51714"/>
    </source>
</evidence>
<dbReference type="GO" id="GO:0003924">
    <property type="term" value="F:GTPase activity"/>
    <property type="evidence" value="ECO:0007669"/>
    <property type="project" value="TreeGrafter"/>
</dbReference>
<dbReference type="EMBL" id="KE361647">
    <property type="protein sequence ID" value="EPQ26117.1"/>
    <property type="molecule type" value="Genomic_DNA"/>
</dbReference>
<evidence type="ECO:0000313" key="7">
    <source>
        <dbReference type="EMBL" id="EPQ26117.1"/>
    </source>
</evidence>
<name>A0A061H0Z5_9BASI</name>
<dbReference type="InterPro" id="IPR012948">
    <property type="entry name" value="AARP2CN"/>
</dbReference>
<organism evidence="7 8">
    <name type="scientific">Pseudozyma flocculosa PF-1</name>
    <dbReference type="NCBI Taxonomy" id="1277687"/>
    <lineage>
        <taxon>Eukaryota</taxon>
        <taxon>Fungi</taxon>
        <taxon>Dikarya</taxon>
        <taxon>Basidiomycota</taxon>
        <taxon>Ustilaginomycotina</taxon>
        <taxon>Ustilaginomycetes</taxon>
        <taxon>Ustilaginales</taxon>
        <taxon>Ustilaginaceae</taxon>
        <taxon>Pseudozyma</taxon>
    </lineage>
</organism>
<dbReference type="Pfam" id="PF08142">
    <property type="entry name" value="AARP2CN"/>
    <property type="match status" value="1"/>
</dbReference>
<dbReference type="GO" id="GO:0005730">
    <property type="term" value="C:nucleolus"/>
    <property type="evidence" value="ECO:0007669"/>
    <property type="project" value="UniProtKB-SubCell"/>
</dbReference>
<dbReference type="InterPro" id="IPR030387">
    <property type="entry name" value="G_Bms1/Tsr1_dom"/>
</dbReference>
<feature type="region of interest" description="Disordered" evidence="5">
    <location>
        <begin position="397"/>
        <end position="441"/>
    </location>
</feature>
<keyword evidence="2" id="KW-0690">Ribosome biogenesis</keyword>
<dbReference type="HOGENOM" id="CLU_009858_1_0_1"/>
<dbReference type="GO" id="GO:0030688">
    <property type="term" value="C:preribosome, small subunit precursor"/>
    <property type="evidence" value="ECO:0007669"/>
    <property type="project" value="TreeGrafter"/>
</dbReference>
<feature type="region of interest" description="Disordered" evidence="5">
    <location>
        <begin position="1"/>
        <end position="80"/>
    </location>
</feature>
<gene>
    <name evidence="7" type="ORF">PFL1_06325</name>
</gene>
<evidence type="ECO:0000256" key="2">
    <source>
        <dbReference type="ARBA" id="ARBA00022517"/>
    </source>
</evidence>
<dbReference type="Pfam" id="PF04950">
    <property type="entry name" value="RIBIOP_C"/>
    <property type="match status" value="1"/>
</dbReference>
<dbReference type="GO" id="GO:0000462">
    <property type="term" value="P:maturation of SSU-rRNA from tricistronic rRNA transcript (SSU-rRNA, 5.8S rRNA, LSU-rRNA)"/>
    <property type="evidence" value="ECO:0007669"/>
    <property type="project" value="TreeGrafter"/>
</dbReference>
<dbReference type="PROSITE" id="PS51714">
    <property type="entry name" value="G_BMS1"/>
    <property type="match status" value="1"/>
</dbReference>
<dbReference type="OrthoDB" id="119302at2759"/>